<evidence type="ECO:0000313" key="17">
    <source>
        <dbReference type="Proteomes" id="UP001566132"/>
    </source>
</evidence>
<keyword evidence="9" id="KW-0804">Transcription</keyword>
<evidence type="ECO:0000259" key="15">
    <source>
        <dbReference type="PROSITE" id="PS51915"/>
    </source>
</evidence>
<feature type="binding site" evidence="12">
    <location>
        <position position="67"/>
    </location>
    <ligand>
        <name>Zn(2+)</name>
        <dbReference type="ChEBI" id="CHEBI:29105"/>
    </ligand>
</feature>
<feature type="region of interest" description="Disordered" evidence="13">
    <location>
        <begin position="356"/>
        <end position="395"/>
    </location>
</feature>
<evidence type="ECO:0000256" key="9">
    <source>
        <dbReference type="ARBA" id="ARBA00023163"/>
    </source>
</evidence>
<dbReference type="GO" id="GO:0005634">
    <property type="term" value="C:nucleus"/>
    <property type="evidence" value="ECO:0007669"/>
    <property type="project" value="UniProtKB-SubCell"/>
</dbReference>
<evidence type="ECO:0000313" key="16">
    <source>
        <dbReference type="EMBL" id="KAL1497043.1"/>
    </source>
</evidence>
<dbReference type="Pfam" id="PF12874">
    <property type="entry name" value="zf-met"/>
    <property type="match status" value="1"/>
</dbReference>
<organism evidence="16 17">
    <name type="scientific">Hypothenemus hampei</name>
    <name type="common">Coffee berry borer</name>
    <dbReference type="NCBI Taxonomy" id="57062"/>
    <lineage>
        <taxon>Eukaryota</taxon>
        <taxon>Metazoa</taxon>
        <taxon>Ecdysozoa</taxon>
        <taxon>Arthropoda</taxon>
        <taxon>Hexapoda</taxon>
        <taxon>Insecta</taxon>
        <taxon>Pterygota</taxon>
        <taxon>Neoptera</taxon>
        <taxon>Endopterygota</taxon>
        <taxon>Coleoptera</taxon>
        <taxon>Polyphaga</taxon>
        <taxon>Cucujiformia</taxon>
        <taxon>Curculionidae</taxon>
        <taxon>Scolytinae</taxon>
        <taxon>Hypothenemus</taxon>
    </lineage>
</organism>
<evidence type="ECO:0000256" key="6">
    <source>
        <dbReference type="ARBA" id="ARBA00022833"/>
    </source>
</evidence>
<dbReference type="FunFam" id="3.30.160.60:FF:001119">
    <property type="entry name" value="zinc finger protein 408"/>
    <property type="match status" value="1"/>
</dbReference>
<dbReference type="Gene3D" id="3.40.1800.20">
    <property type="match status" value="1"/>
</dbReference>
<dbReference type="InterPro" id="IPR050589">
    <property type="entry name" value="Ikaros_C2H2-ZF"/>
</dbReference>
<evidence type="ECO:0000256" key="7">
    <source>
        <dbReference type="ARBA" id="ARBA00023015"/>
    </source>
</evidence>
<dbReference type="PROSITE" id="PS50157">
    <property type="entry name" value="ZINC_FINGER_C2H2_2"/>
    <property type="match status" value="13"/>
</dbReference>
<comment type="similarity">
    <text evidence="2">Belongs to the krueppel C2H2-type zinc-finger protein family.</text>
</comment>
<evidence type="ECO:0000256" key="12">
    <source>
        <dbReference type="PROSITE-ProRule" id="PRU01263"/>
    </source>
</evidence>
<keyword evidence="7" id="KW-0805">Transcription regulation</keyword>
<dbReference type="GO" id="GO:0008270">
    <property type="term" value="F:zinc ion binding"/>
    <property type="evidence" value="ECO:0007669"/>
    <property type="project" value="UniProtKB-UniRule"/>
</dbReference>
<feature type="region of interest" description="Disordered" evidence="13">
    <location>
        <begin position="121"/>
        <end position="152"/>
    </location>
</feature>
<evidence type="ECO:0000256" key="5">
    <source>
        <dbReference type="ARBA" id="ARBA00022771"/>
    </source>
</evidence>
<dbReference type="Gene3D" id="3.30.160.60">
    <property type="entry name" value="Classic Zinc Finger"/>
    <property type="match status" value="9"/>
</dbReference>
<feature type="domain" description="C2H2-type" evidence="14">
    <location>
        <begin position="717"/>
        <end position="744"/>
    </location>
</feature>
<feature type="compositionally biased region" description="Basic and acidic residues" evidence="13">
    <location>
        <begin position="359"/>
        <end position="369"/>
    </location>
</feature>
<keyword evidence="17" id="KW-1185">Reference proteome</keyword>
<evidence type="ECO:0000256" key="1">
    <source>
        <dbReference type="ARBA" id="ARBA00004123"/>
    </source>
</evidence>
<proteinExistence type="inferred from homology"/>
<dbReference type="InterPro" id="IPR036236">
    <property type="entry name" value="Znf_C2H2_sf"/>
</dbReference>
<dbReference type="GO" id="GO:0048598">
    <property type="term" value="P:embryonic morphogenesis"/>
    <property type="evidence" value="ECO:0007669"/>
    <property type="project" value="UniProtKB-ARBA"/>
</dbReference>
<feature type="domain" description="C2H2-type" evidence="14">
    <location>
        <begin position="174"/>
        <end position="201"/>
    </location>
</feature>
<evidence type="ECO:0000256" key="4">
    <source>
        <dbReference type="ARBA" id="ARBA00022737"/>
    </source>
</evidence>
<feature type="domain" description="C2H2-type" evidence="14">
    <location>
        <begin position="257"/>
        <end position="285"/>
    </location>
</feature>
<feature type="compositionally biased region" description="Low complexity" evidence="13">
    <location>
        <begin position="121"/>
        <end position="136"/>
    </location>
</feature>
<keyword evidence="8" id="KW-0238">DNA-binding</keyword>
<feature type="domain" description="C2H2-type" evidence="14">
    <location>
        <begin position="229"/>
        <end position="256"/>
    </location>
</feature>
<accession>A0ABD1EKQ0</accession>
<dbReference type="Pfam" id="PF13912">
    <property type="entry name" value="zf-C2H2_6"/>
    <property type="match status" value="2"/>
</dbReference>
<feature type="binding site" evidence="12">
    <location>
        <position position="15"/>
    </location>
    <ligand>
        <name>Zn(2+)</name>
        <dbReference type="ChEBI" id="CHEBI:29105"/>
    </ligand>
</feature>
<feature type="domain" description="C2H2-type" evidence="14">
    <location>
        <begin position="285"/>
        <end position="307"/>
    </location>
</feature>
<feature type="compositionally biased region" description="Basic residues" evidence="13">
    <location>
        <begin position="498"/>
        <end position="531"/>
    </location>
</feature>
<feature type="domain" description="ZAD" evidence="15">
    <location>
        <begin position="10"/>
        <end position="91"/>
    </location>
</feature>
<dbReference type="FunFam" id="3.30.160.60:FF:000100">
    <property type="entry name" value="Zinc finger 45-like"/>
    <property type="match status" value="1"/>
</dbReference>
<dbReference type="Pfam" id="PF00096">
    <property type="entry name" value="zf-C2H2"/>
    <property type="match status" value="7"/>
</dbReference>
<feature type="binding site" evidence="12">
    <location>
        <position position="64"/>
    </location>
    <ligand>
        <name>Zn(2+)</name>
        <dbReference type="ChEBI" id="CHEBI:29105"/>
    </ligand>
</feature>
<feature type="domain" description="C2H2-type" evidence="14">
    <location>
        <begin position="576"/>
        <end position="603"/>
    </location>
</feature>
<evidence type="ECO:0000256" key="13">
    <source>
        <dbReference type="SAM" id="MobiDB-lite"/>
    </source>
</evidence>
<keyword evidence="3 12" id="KW-0479">Metal-binding</keyword>
<feature type="domain" description="C2H2-type" evidence="14">
    <location>
        <begin position="633"/>
        <end position="660"/>
    </location>
</feature>
<keyword evidence="4" id="KW-0677">Repeat</keyword>
<evidence type="ECO:0000256" key="10">
    <source>
        <dbReference type="ARBA" id="ARBA00023242"/>
    </source>
</evidence>
<keyword evidence="5 11" id="KW-0863">Zinc-finger</keyword>
<feature type="domain" description="C2H2-type" evidence="14">
    <location>
        <begin position="689"/>
        <end position="716"/>
    </location>
</feature>
<evidence type="ECO:0000256" key="8">
    <source>
        <dbReference type="ARBA" id="ARBA00023125"/>
    </source>
</evidence>
<dbReference type="SMART" id="SM00355">
    <property type="entry name" value="ZnF_C2H2"/>
    <property type="match status" value="13"/>
</dbReference>
<feature type="compositionally biased region" description="Acidic residues" evidence="13">
    <location>
        <begin position="436"/>
        <end position="457"/>
    </location>
</feature>
<feature type="compositionally biased region" description="Polar residues" evidence="13">
    <location>
        <begin position="370"/>
        <end position="386"/>
    </location>
</feature>
<dbReference type="FunFam" id="3.30.160.60:FF:000608">
    <property type="entry name" value="zinc finger protein 286A isoform X1"/>
    <property type="match status" value="1"/>
</dbReference>
<feature type="region of interest" description="Disordered" evidence="13">
    <location>
        <begin position="422"/>
        <end position="537"/>
    </location>
</feature>
<evidence type="ECO:0000256" key="2">
    <source>
        <dbReference type="ARBA" id="ARBA00006991"/>
    </source>
</evidence>
<feature type="domain" description="C2H2-type" evidence="14">
    <location>
        <begin position="661"/>
        <end position="688"/>
    </location>
</feature>
<dbReference type="SMART" id="SM00868">
    <property type="entry name" value="zf-AD"/>
    <property type="match status" value="1"/>
</dbReference>
<gene>
    <name evidence="16" type="ORF">ABEB36_008070</name>
</gene>
<dbReference type="PANTHER" id="PTHR24404">
    <property type="entry name" value="ZINC FINGER PROTEIN"/>
    <property type="match status" value="1"/>
</dbReference>
<name>A0ABD1EKQ0_HYPHA</name>
<feature type="domain" description="C2H2-type" evidence="14">
    <location>
        <begin position="744"/>
        <end position="767"/>
    </location>
</feature>
<evidence type="ECO:0000259" key="14">
    <source>
        <dbReference type="PROSITE" id="PS50157"/>
    </source>
</evidence>
<dbReference type="InterPro" id="IPR013087">
    <property type="entry name" value="Znf_C2H2_type"/>
</dbReference>
<dbReference type="GO" id="GO:1990837">
    <property type="term" value="F:sequence-specific double-stranded DNA binding"/>
    <property type="evidence" value="ECO:0007669"/>
    <property type="project" value="UniProtKB-ARBA"/>
</dbReference>
<evidence type="ECO:0000256" key="3">
    <source>
        <dbReference type="ARBA" id="ARBA00022723"/>
    </source>
</evidence>
<comment type="caution">
    <text evidence="16">The sequence shown here is derived from an EMBL/GenBank/DDBJ whole genome shotgun (WGS) entry which is preliminary data.</text>
</comment>
<keyword evidence="6 12" id="KW-0862">Zinc</keyword>
<feature type="domain" description="C2H2-type" evidence="14">
    <location>
        <begin position="604"/>
        <end position="631"/>
    </location>
</feature>
<dbReference type="PROSITE" id="PS51915">
    <property type="entry name" value="ZAD"/>
    <property type="match status" value="1"/>
</dbReference>
<dbReference type="EMBL" id="JBDJPC010000006">
    <property type="protein sequence ID" value="KAL1497043.1"/>
    <property type="molecule type" value="Genomic_DNA"/>
</dbReference>
<sequence>MEEERVDLSLICRACKCVSASMKSIFGGLENGNISAHNPRIDEMLMACAAVQISYGDGLPTLICEMCSQTLKTAFLFKKQCETVDSSLREHCKNMKVNAIKQELQNSEFMESLNTLSNLLNSSSSLTPTKTSSKESAAAEEEPPTSMDLEINEKPSVQPETDYIQFLDNNQMLLTCRECGKMFTTLEGLRCHKRVHAGTTFKCKQCDKEYTRKNHLERHEASHGKRKVHVCKICNKTLTRMEHLKRHLITHLRDKPYNCKTCNRGFNRVEHLHNHVPRCKGEIVHICPVCNKAFNREDSLEVHKQQHDKVSLLLPTIENLDNLEEHYFEVDYDAAITFSDNSDVEDCFEPQVEVTESVDDAKVVTESDQHPSTSEDNSHRQSSGESNKCETELKESGECIEVRNEGEDDDDEKPLATLASVVKSEDGQLEFPVNHEEDDNDDDDNNDGMDQDNDFEDGEIHPDNNDFENYNDNANDSSVDSSDEEYLPKKTSQTSPNGKRRGRPRIHPPKPKGSGRRGRPLGSKGGHKKKTRSSDREDIGDFPCPLCHEFYDRASLLDKHAKEVHPGHKVMSEKKFYCDICQKGFTTEKYRDVHMKAHNGEKKFQCKVCEKSFLSKSHLTEHMKFHNEHSKKFLCSECGQRFIRNDYLVIHMRRHRGEKPFKCKFCGKGFPRTTDLTVHERYHTGEKTHLCTVCGRGFGRAYNLTVHMRTHTGEKPYQCTYCDAAFAQGNDLKAHIRRHTGERFQCDLCSESFLMGYLLTQHKRTVHGLNVVSNIRRLQPIHKIENPDEPPPITIPLPKPCIPENLMFNHLLQPQQHMSPVQTKQEKIEDPTPLTIPLSKPIMSESMMFNHLQAQLSISQMHFSSQRPAT</sequence>
<dbReference type="FunFam" id="3.30.160.60:FF:000303">
    <property type="entry name" value="Zinc finger protein 41"/>
    <property type="match status" value="1"/>
</dbReference>
<dbReference type="FunFam" id="3.30.160.60:FF:000624">
    <property type="entry name" value="zinc finger protein 697"/>
    <property type="match status" value="1"/>
</dbReference>
<evidence type="ECO:0000256" key="11">
    <source>
        <dbReference type="PROSITE-ProRule" id="PRU00042"/>
    </source>
</evidence>
<dbReference type="Pfam" id="PF07776">
    <property type="entry name" value="zf-AD"/>
    <property type="match status" value="1"/>
</dbReference>
<comment type="subcellular location">
    <subcellularLocation>
        <location evidence="1">Nucleus</location>
    </subcellularLocation>
</comment>
<feature type="domain" description="C2H2-type" evidence="14">
    <location>
        <begin position="542"/>
        <end position="570"/>
    </location>
</feature>
<dbReference type="PROSITE" id="PS00028">
    <property type="entry name" value="ZINC_FINGER_C2H2_1"/>
    <property type="match status" value="12"/>
</dbReference>
<dbReference type="AlphaFoldDB" id="A0ABD1EKQ0"/>
<feature type="compositionally biased region" description="Low complexity" evidence="13">
    <location>
        <begin position="467"/>
        <end position="480"/>
    </location>
</feature>
<dbReference type="Proteomes" id="UP001566132">
    <property type="component" value="Unassembled WGS sequence"/>
</dbReference>
<dbReference type="SUPFAM" id="SSF57716">
    <property type="entry name" value="Glucocorticoid receptor-like (DNA-binding domain)"/>
    <property type="match status" value="1"/>
</dbReference>
<dbReference type="SUPFAM" id="SSF57667">
    <property type="entry name" value="beta-beta-alpha zinc fingers"/>
    <property type="match status" value="7"/>
</dbReference>
<feature type="domain" description="C2H2-type" evidence="14">
    <location>
        <begin position="201"/>
        <end position="228"/>
    </location>
</feature>
<feature type="binding site" evidence="12">
    <location>
        <position position="12"/>
    </location>
    <ligand>
        <name>Zn(2+)</name>
        <dbReference type="ChEBI" id="CHEBI:29105"/>
    </ligand>
</feature>
<keyword evidence="10" id="KW-0539">Nucleus</keyword>
<dbReference type="InterPro" id="IPR012934">
    <property type="entry name" value="Znf_AD"/>
</dbReference>
<reference evidence="16 17" key="1">
    <citation type="submission" date="2024-05" db="EMBL/GenBank/DDBJ databases">
        <title>Genetic variation in Jamaican populations of the coffee berry borer (Hypothenemus hampei).</title>
        <authorList>
            <person name="Errbii M."/>
            <person name="Myrie A."/>
        </authorList>
    </citation>
    <scope>NUCLEOTIDE SEQUENCE [LARGE SCALE GENOMIC DNA]</scope>
    <source>
        <strain evidence="16">JA-Hopewell-2020-01-JO</strain>
        <tissue evidence="16">Whole body</tissue>
    </source>
</reference>
<protein>
    <submittedName>
        <fullName evidence="16">Uncharacterized protein</fullName>
    </submittedName>
</protein>